<dbReference type="GO" id="GO:0033617">
    <property type="term" value="P:mitochondrial respiratory chain complex IV assembly"/>
    <property type="evidence" value="ECO:0007669"/>
    <property type="project" value="InterPro"/>
</dbReference>
<protein>
    <recommendedName>
        <fullName evidence="3">CHCH domain-containing protein</fullName>
    </recommendedName>
</protein>
<dbReference type="Gene3D" id="1.10.287.2900">
    <property type="match status" value="1"/>
</dbReference>
<proteinExistence type="predicted"/>
<gene>
    <name evidence="1" type="ORF">X943_000087</name>
</gene>
<dbReference type="PANTHER" id="PTHR13639:SF2">
    <property type="entry name" value="CYTOCHROME C OXIDASE ASSEMBLY FACTOR 4 HOMOLOG, MITOCHONDRIAL"/>
    <property type="match status" value="1"/>
</dbReference>
<reference evidence="1" key="1">
    <citation type="journal article" date="2014" name="Nucleic Acids Res.">
        <title>The evolutionary dynamics of variant antigen genes in Babesia reveal a history of genomic innovation underlying host-parasite interaction.</title>
        <authorList>
            <person name="Jackson A.P."/>
            <person name="Otto T.D."/>
            <person name="Darby A."/>
            <person name="Ramaprasad A."/>
            <person name="Xia D."/>
            <person name="Echaide I.E."/>
            <person name="Farber M."/>
            <person name="Gahlot S."/>
            <person name="Gamble J."/>
            <person name="Gupta D."/>
            <person name="Gupta Y."/>
            <person name="Jackson L."/>
            <person name="Malandrin L."/>
            <person name="Malas T.B."/>
            <person name="Moussa E."/>
            <person name="Nair M."/>
            <person name="Reid A.J."/>
            <person name="Sanders M."/>
            <person name="Sharma J."/>
            <person name="Tracey A."/>
            <person name="Quail M.A."/>
            <person name="Weir W."/>
            <person name="Wastling J.M."/>
            <person name="Hall N."/>
            <person name="Willadsen P."/>
            <person name="Lingelbach K."/>
            <person name="Shiels B."/>
            <person name="Tait A."/>
            <person name="Berriman M."/>
            <person name="Allred D.R."/>
            <person name="Pain A."/>
        </authorList>
    </citation>
    <scope>NUCLEOTIDE SEQUENCE</scope>
    <source>
        <strain evidence="1">1802A</strain>
    </source>
</reference>
<evidence type="ECO:0000313" key="2">
    <source>
        <dbReference type="Proteomes" id="UP001195914"/>
    </source>
</evidence>
<evidence type="ECO:0000313" key="1">
    <source>
        <dbReference type="EMBL" id="KAK1932634.1"/>
    </source>
</evidence>
<dbReference type="PROSITE" id="PS51808">
    <property type="entry name" value="CHCH"/>
    <property type="match status" value="1"/>
</dbReference>
<organism evidence="1 2">
    <name type="scientific">Babesia divergens</name>
    <dbReference type="NCBI Taxonomy" id="32595"/>
    <lineage>
        <taxon>Eukaryota</taxon>
        <taxon>Sar</taxon>
        <taxon>Alveolata</taxon>
        <taxon>Apicomplexa</taxon>
        <taxon>Aconoidasida</taxon>
        <taxon>Piroplasmida</taxon>
        <taxon>Babesiidae</taxon>
        <taxon>Babesia</taxon>
    </lineage>
</organism>
<accession>A0AAD9LEG0</accession>
<dbReference type="Proteomes" id="UP001195914">
    <property type="component" value="Unassembled WGS sequence"/>
</dbReference>
<dbReference type="InterPro" id="IPR039870">
    <property type="entry name" value="Coa4-like"/>
</dbReference>
<dbReference type="EMBL" id="JAHBMH010000073">
    <property type="protein sequence ID" value="KAK1932634.1"/>
    <property type="molecule type" value="Genomic_DNA"/>
</dbReference>
<dbReference type="InterPro" id="IPR009069">
    <property type="entry name" value="Cys_alpha_HP_mot_SF"/>
</dbReference>
<dbReference type="PANTHER" id="PTHR13639">
    <property type="entry name" value="CYTOCHROME C OXIDASE ASSEMBLY FACTOR 4 HOMOLOG, MITOCHONDRIAL"/>
    <property type="match status" value="1"/>
</dbReference>
<dbReference type="AlphaFoldDB" id="A0AAD9LEG0"/>
<dbReference type="SUPFAM" id="SSF47072">
    <property type="entry name" value="Cysteine alpha-hairpin motif"/>
    <property type="match status" value="1"/>
</dbReference>
<evidence type="ECO:0008006" key="3">
    <source>
        <dbReference type="Google" id="ProtNLM"/>
    </source>
</evidence>
<dbReference type="GO" id="GO:0005758">
    <property type="term" value="C:mitochondrial intermembrane space"/>
    <property type="evidence" value="ECO:0007669"/>
    <property type="project" value="InterPro"/>
</dbReference>
<sequence length="69" mass="7929">MSSDDPFNTLDVDDRIAQTGCVEQYSRLEDCLDKHNREWKHCQIELKDFAKCMKQHAKPASPLPQDHGG</sequence>
<name>A0AAD9LEG0_BABDI</name>
<comment type="caution">
    <text evidence="1">The sequence shown here is derived from an EMBL/GenBank/DDBJ whole genome shotgun (WGS) entry which is preliminary data.</text>
</comment>
<keyword evidence="2" id="KW-1185">Reference proteome</keyword>
<reference evidence="1" key="2">
    <citation type="submission" date="2021-05" db="EMBL/GenBank/DDBJ databases">
        <authorList>
            <person name="Pain A."/>
        </authorList>
    </citation>
    <scope>NUCLEOTIDE SEQUENCE</scope>
    <source>
        <strain evidence="1">1802A</strain>
    </source>
</reference>